<comment type="caution">
    <text evidence="1">The sequence shown here is derived from an EMBL/GenBank/DDBJ whole genome shotgun (WGS) entry which is preliminary data.</text>
</comment>
<keyword evidence="2" id="KW-1185">Reference proteome</keyword>
<sequence length="163" mass="18681">MAHGRLEFVMPASAAVAFDAFHYHHWRLRWDSLVAVTEVQGGAPCPYVGAVTESSGAGWLRGLAMRTRFVSFDRPHRAAASMIGRSFPFTRWAASMQHRPIDAQNSILIYTYTFEAGPRALRWLIEPVVRLVFDRQTRRRFERMSQFLTGHADELSAWQELTQ</sequence>
<protein>
    <submittedName>
        <fullName evidence="1">Polyketide cyclase/dehydrase/lipid transport protein</fullName>
    </submittedName>
</protein>
<dbReference type="InterPro" id="IPR019587">
    <property type="entry name" value="Polyketide_cyclase/dehydratase"/>
</dbReference>
<accession>A0A4R6QPA4</accession>
<dbReference type="AlphaFoldDB" id="A0A4R6QPA4"/>
<dbReference type="OrthoDB" id="9108284at2"/>
<dbReference type="RefSeq" id="WP_133700792.1">
    <property type="nucleotide sequence ID" value="NZ_SNXS01000002.1"/>
</dbReference>
<evidence type="ECO:0000313" key="2">
    <source>
        <dbReference type="Proteomes" id="UP000295361"/>
    </source>
</evidence>
<evidence type="ECO:0000313" key="1">
    <source>
        <dbReference type="EMBL" id="TDP72846.1"/>
    </source>
</evidence>
<name>A0A4R6QPA4_9BURK</name>
<dbReference type="InParanoid" id="A0A4R6QPA4"/>
<dbReference type="EMBL" id="SNXS01000002">
    <property type="protein sequence ID" value="TDP72846.1"/>
    <property type="molecule type" value="Genomic_DNA"/>
</dbReference>
<organism evidence="1 2">
    <name type="scientific">Roseateles toxinivorans</name>
    <dbReference type="NCBI Taxonomy" id="270368"/>
    <lineage>
        <taxon>Bacteria</taxon>
        <taxon>Pseudomonadati</taxon>
        <taxon>Pseudomonadota</taxon>
        <taxon>Betaproteobacteria</taxon>
        <taxon>Burkholderiales</taxon>
        <taxon>Sphaerotilaceae</taxon>
        <taxon>Roseateles</taxon>
    </lineage>
</organism>
<dbReference type="Gene3D" id="3.30.530.20">
    <property type="match status" value="1"/>
</dbReference>
<dbReference type="InterPro" id="IPR023393">
    <property type="entry name" value="START-like_dom_sf"/>
</dbReference>
<reference evidence="1 2" key="1">
    <citation type="submission" date="2019-03" db="EMBL/GenBank/DDBJ databases">
        <title>Genomic Encyclopedia of Type Strains, Phase IV (KMG-IV): sequencing the most valuable type-strain genomes for metagenomic binning, comparative biology and taxonomic classification.</title>
        <authorList>
            <person name="Goeker M."/>
        </authorList>
    </citation>
    <scope>NUCLEOTIDE SEQUENCE [LARGE SCALE GENOMIC DNA]</scope>
    <source>
        <strain evidence="1 2">DSM 16998</strain>
    </source>
</reference>
<proteinExistence type="predicted"/>
<dbReference type="SUPFAM" id="SSF55961">
    <property type="entry name" value="Bet v1-like"/>
    <property type="match status" value="1"/>
</dbReference>
<dbReference type="Proteomes" id="UP000295361">
    <property type="component" value="Unassembled WGS sequence"/>
</dbReference>
<gene>
    <name evidence="1" type="ORF">DES47_102592</name>
</gene>
<dbReference type="Pfam" id="PF10604">
    <property type="entry name" value="Polyketide_cyc2"/>
    <property type="match status" value="1"/>
</dbReference>